<sequence length="510" mass="59304">MKREKREEGSNSIDKISELPQDILQRILYWLSQEDAVRTSVLSKSWRNIWCTRPNLNFSDATFKGNMHQFLSVVNTALQLYCDQRLCVDEFHVCMSVFSFDCASVSLVEEWVRILTSMCVKKFCLCNLPKRSIVEELPSVVFGAESLQDLHLAGFVLHREAIERMVLFKNLTSLSLQRVSIEEGIFEKIISCCPLIETLDIKELCTIEIHTPSPETICISEGNVWFHKGPDFFRNLKYLSLCGVKSSLEHLSSCKFPSLKFLYLANCDGLKGIKLFIDAPNIIYFGYDGDFIPSISFATVTSTEWISDIHLTCELSDDASSWFIKLHELLKSISQSKISLHFDRYSLNADRDGIRENINMVQDINGGNKHASVVVEKFKFNWLPLSLISSILNGVFSICRPRNIEDFLCGGKGEMKRIERLWKILTERKITKEDRFWFRDLEEVRMEISDYNQKEWRPTTLSELPEYNDNNRAMSLLKLRDYREYNPNDPWHWDPMSLSRRLNENQRESN</sequence>
<dbReference type="InterPro" id="IPR001810">
    <property type="entry name" value="F-box_dom"/>
</dbReference>
<dbReference type="PROSITE" id="PS50181">
    <property type="entry name" value="FBOX"/>
    <property type="match status" value="1"/>
</dbReference>
<dbReference type="SUPFAM" id="SSF81383">
    <property type="entry name" value="F-box domain"/>
    <property type="match status" value="1"/>
</dbReference>
<dbReference type="PANTHER" id="PTHR31639:SF42">
    <property type="entry name" value="OS02G0160200 PROTEIN"/>
    <property type="match status" value="1"/>
</dbReference>
<dbReference type="CDD" id="cd22160">
    <property type="entry name" value="F-box_AtFBL13-like"/>
    <property type="match status" value="1"/>
</dbReference>
<dbReference type="InterPro" id="IPR036047">
    <property type="entry name" value="F-box-like_dom_sf"/>
</dbReference>
<dbReference type="InterPro" id="IPR055411">
    <property type="entry name" value="LRR_FXL15/At3g58940/PEG3-like"/>
</dbReference>
<feature type="domain" description="F-box" evidence="1">
    <location>
        <begin position="13"/>
        <end position="61"/>
    </location>
</feature>
<dbReference type="STRING" id="4155.A0A022QUK9"/>
<proteinExistence type="predicted"/>
<organism evidence="2 3">
    <name type="scientific">Erythranthe guttata</name>
    <name type="common">Yellow monkey flower</name>
    <name type="synonym">Mimulus guttatus</name>
    <dbReference type="NCBI Taxonomy" id="4155"/>
    <lineage>
        <taxon>Eukaryota</taxon>
        <taxon>Viridiplantae</taxon>
        <taxon>Streptophyta</taxon>
        <taxon>Embryophyta</taxon>
        <taxon>Tracheophyta</taxon>
        <taxon>Spermatophyta</taxon>
        <taxon>Magnoliopsida</taxon>
        <taxon>eudicotyledons</taxon>
        <taxon>Gunneridae</taxon>
        <taxon>Pentapetalae</taxon>
        <taxon>asterids</taxon>
        <taxon>lamiids</taxon>
        <taxon>Lamiales</taxon>
        <taxon>Phrymaceae</taxon>
        <taxon>Erythranthe</taxon>
    </lineage>
</organism>
<reference evidence="2 3" key="1">
    <citation type="journal article" date="2013" name="Proc. Natl. Acad. Sci. U.S.A.">
        <title>Fine-scale variation in meiotic recombination in Mimulus inferred from population shotgun sequencing.</title>
        <authorList>
            <person name="Hellsten U."/>
            <person name="Wright K.M."/>
            <person name="Jenkins J."/>
            <person name="Shu S."/>
            <person name="Yuan Y."/>
            <person name="Wessler S.R."/>
            <person name="Schmutz J."/>
            <person name="Willis J.H."/>
            <person name="Rokhsar D.S."/>
        </authorList>
    </citation>
    <scope>NUCLEOTIDE SEQUENCE [LARGE SCALE GENOMIC DNA]</scope>
    <source>
        <strain evidence="3">cv. DUN x IM62</strain>
    </source>
</reference>
<dbReference type="Proteomes" id="UP000030748">
    <property type="component" value="Unassembled WGS sequence"/>
</dbReference>
<evidence type="ECO:0000259" key="1">
    <source>
        <dbReference type="PROSITE" id="PS50181"/>
    </source>
</evidence>
<keyword evidence="3" id="KW-1185">Reference proteome</keyword>
<dbReference type="InterPro" id="IPR053781">
    <property type="entry name" value="F-box_AtFBL13-like"/>
</dbReference>
<dbReference type="InterPro" id="IPR032675">
    <property type="entry name" value="LRR_dom_sf"/>
</dbReference>
<feature type="non-terminal residue" evidence="2">
    <location>
        <position position="510"/>
    </location>
</feature>
<dbReference type="EMBL" id="KI631000">
    <property type="protein sequence ID" value="EYU31289.1"/>
    <property type="molecule type" value="Genomic_DNA"/>
</dbReference>
<protein>
    <recommendedName>
        <fullName evidence="1">F-box domain-containing protein</fullName>
    </recommendedName>
</protein>
<dbReference type="Gene3D" id="3.80.10.10">
    <property type="entry name" value="Ribonuclease Inhibitor"/>
    <property type="match status" value="1"/>
</dbReference>
<evidence type="ECO:0000313" key="2">
    <source>
        <dbReference type="EMBL" id="EYU31289.1"/>
    </source>
</evidence>
<dbReference type="SUPFAM" id="SSF52058">
    <property type="entry name" value="L domain-like"/>
    <property type="match status" value="1"/>
</dbReference>
<dbReference type="Pfam" id="PF00646">
    <property type="entry name" value="F-box"/>
    <property type="match status" value="1"/>
</dbReference>
<gene>
    <name evidence="2" type="ORF">MIMGU_mgv1a018403mg</name>
</gene>
<dbReference type="Gene3D" id="1.20.1280.50">
    <property type="match status" value="1"/>
</dbReference>
<dbReference type="Pfam" id="PF24758">
    <property type="entry name" value="LRR_At5g56370"/>
    <property type="match status" value="1"/>
</dbReference>
<dbReference type="AlphaFoldDB" id="A0A022QUK9"/>
<accession>A0A022QUK9</accession>
<name>A0A022QUK9_ERYGU</name>
<evidence type="ECO:0000313" key="3">
    <source>
        <dbReference type="Proteomes" id="UP000030748"/>
    </source>
</evidence>
<dbReference type="PANTHER" id="PTHR31639">
    <property type="entry name" value="F-BOX PROTEIN-LIKE"/>
    <property type="match status" value="1"/>
</dbReference>